<dbReference type="GO" id="GO:0016491">
    <property type="term" value="F:oxidoreductase activity"/>
    <property type="evidence" value="ECO:0007669"/>
    <property type="project" value="InterPro"/>
</dbReference>
<dbReference type="InterPro" id="IPR009081">
    <property type="entry name" value="PP-bd_ACP"/>
</dbReference>
<dbReference type="SMART" id="SM00827">
    <property type="entry name" value="PKS_AT"/>
    <property type="match status" value="1"/>
</dbReference>
<dbReference type="PANTHER" id="PTHR45681">
    <property type="entry name" value="POLYKETIDE SYNTHASE 44-RELATED"/>
    <property type="match status" value="1"/>
</dbReference>
<name>F0Z8R2_DICPU</name>
<dbReference type="Pfam" id="PF14765">
    <property type="entry name" value="PS-DH"/>
    <property type="match status" value="1"/>
</dbReference>
<dbReference type="PROSITE" id="PS52019">
    <property type="entry name" value="PKS_MFAS_DH"/>
    <property type="match status" value="1"/>
</dbReference>
<dbReference type="InterPro" id="IPR036736">
    <property type="entry name" value="ACP-like_sf"/>
</dbReference>
<dbReference type="SUPFAM" id="SSF50129">
    <property type="entry name" value="GroES-like"/>
    <property type="match status" value="1"/>
</dbReference>
<dbReference type="InterPro" id="IPR016035">
    <property type="entry name" value="Acyl_Trfase/lysoPLipase"/>
</dbReference>
<dbReference type="Gene3D" id="3.90.180.10">
    <property type="entry name" value="Medium-chain alcohol dehydrogenases, catalytic domain"/>
    <property type="match status" value="1"/>
</dbReference>
<dbReference type="InterPro" id="IPR001227">
    <property type="entry name" value="Ac_transferase_dom_sf"/>
</dbReference>
<accession>F0Z8R2</accession>
<dbReference type="PANTHER" id="PTHR45681:SF4">
    <property type="entry name" value="BETA-KETOACYL SYNTHASE FAMILY PROTEIN-RELATED"/>
    <property type="match status" value="1"/>
</dbReference>
<dbReference type="KEGG" id="dpp:DICPUDRAFT_147536"/>
<evidence type="ECO:0000256" key="3">
    <source>
        <dbReference type="ARBA" id="ARBA00022553"/>
    </source>
</evidence>
<dbReference type="Pfam" id="PF13602">
    <property type="entry name" value="ADH_zinc_N_2"/>
    <property type="match status" value="1"/>
</dbReference>
<dbReference type="SUPFAM" id="SSF47336">
    <property type="entry name" value="ACP-like"/>
    <property type="match status" value="1"/>
</dbReference>
<dbReference type="GO" id="GO:0006633">
    <property type="term" value="P:fatty acid biosynthetic process"/>
    <property type="evidence" value="ECO:0000318"/>
    <property type="project" value="GO_Central"/>
</dbReference>
<dbReference type="Pfam" id="PF08242">
    <property type="entry name" value="Methyltransf_12"/>
    <property type="match status" value="1"/>
</dbReference>
<dbReference type="SMART" id="SM00822">
    <property type="entry name" value="PKS_KR"/>
    <property type="match status" value="1"/>
</dbReference>
<feature type="region of interest" description="C-terminal hotdog fold" evidence="6">
    <location>
        <begin position="421"/>
        <end position="571"/>
    </location>
</feature>
<dbReference type="RefSeq" id="XP_003283784.1">
    <property type="nucleotide sequence ID" value="XM_003283736.1"/>
</dbReference>
<dbReference type="Pfam" id="PF23297">
    <property type="entry name" value="ACP_SdgA_C"/>
    <property type="match status" value="1"/>
</dbReference>
<dbReference type="CDD" id="cd08954">
    <property type="entry name" value="KR_1_FAS_SDR_x"/>
    <property type="match status" value="1"/>
</dbReference>
<evidence type="ECO:0000256" key="2">
    <source>
        <dbReference type="ARBA" id="ARBA00022450"/>
    </source>
</evidence>
<evidence type="ECO:0000256" key="5">
    <source>
        <dbReference type="ARBA" id="ARBA00037046"/>
    </source>
</evidence>
<keyword evidence="4" id="KW-0808">Transferase</keyword>
<dbReference type="InterPro" id="IPR014043">
    <property type="entry name" value="Acyl_transferase_dom"/>
</dbReference>
<gene>
    <name evidence="9" type="ORF">DICPUDRAFT_147536</name>
</gene>
<keyword evidence="10" id="KW-1185">Reference proteome</keyword>
<dbReference type="Gene3D" id="3.40.366.10">
    <property type="entry name" value="Malonyl-Coenzyme A Acyl Carrier Protein, domain 2"/>
    <property type="match status" value="1"/>
</dbReference>
<dbReference type="GeneID" id="10509689"/>
<evidence type="ECO:0000259" key="8">
    <source>
        <dbReference type="PROSITE" id="PS52019"/>
    </source>
</evidence>
<keyword evidence="3" id="KW-0597">Phosphoprotein</keyword>
<comment type="function">
    <text evidence="5">Probable polyketide synthase.</text>
</comment>
<dbReference type="CDD" id="cd05195">
    <property type="entry name" value="enoyl_red"/>
    <property type="match status" value="1"/>
</dbReference>
<dbReference type="GO" id="GO:0016740">
    <property type="term" value="F:transferase activity"/>
    <property type="evidence" value="ECO:0007669"/>
    <property type="project" value="UniProtKB-KW"/>
</dbReference>
<evidence type="ECO:0000256" key="1">
    <source>
        <dbReference type="ARBA" id="ARBA00001957"/>
    </source>
</evidence>
<evidence type="ECO:0000313" key="10">
    <source>
        <dbReference type="Proteomes" id="UP000001064"/>
    </source>
</evidence>
<dbReference type="OrthoDB" id="329835at2759"/>
<organism evidence="9 10">
    <name type="scientific">Dictyostelium purpureum</name>
    <name type="common">Slime mold</name>
    <dbReference type="NCBI Taxonomy" id="5786"/>
    <lineage>
        <taxon>Eukaryota</taxon>
        <taxon>Amoebozoa</taxon>
        <taxon>Evosea</taxon>
        <taxon>Eumycetozoa</taxon>
        <taxon>Dictyostelia</taxon>
        <taxon>Dictyosteliales</taxon>
        <taxon>Dictyosteliaceae</taxon>
        <taxon>Dictyostelium</taxon>
    </lineage>
</organism>
<dbReference type="Pfam" id="PF08659">
    <property type="entry name" value="KR"/>
    <property type="match status" value="1"/>
</dbReference>
<dbReference type="InterPro" id="IPR036291">
    <property type="entry name" value="NAD(P)-bd_dom_sf"/>
</dbReference>
<dbReference type="InParanoid" id="F0Z8R2"/>
<dbReference type="InterPro" id="IPR049551">
    <property type="entry name" value="PKS_DH_C"/>
</dbReference>
<dbReference type="eggNOG" id="KOG1202">
    <property type="taxonomic scope" value="Eukaryota"/>
</dbReference>
<dbReference type="SUPFAM" id="SSF55048">
    <property type="entry name" value="Probable ACP-binding domain of malonyl-CoA ACP transacylase"/>
    <property type="match status" value="1"/>
</dbReference>
<dbReference type="SMART" id="SM00829">
    <property type="entry name" value="PKS_ER"/>
    <property type="match status" value="1"/>
</dbReference>
<feature type="active site" description="Proton donor; for dehydratase activity" evidence="6">
    <location>
        <position position="483"/>
    </location>
</feature>
<dbReference type="STRING" id="5786.F0Z8R2"/>
<dbReference type="VEuPathDB" id="AmoebaDB:DICPUDRAFT_147536"/>
<evidence type="ECO:0000256" key="4">
    <source>
        <dbReference type="ARBA" id="ARBA00022679"/>
    </source>
</evidence>
<dbReference type="InterPro" id="IPR011032">
    <property type="entry name" value="GroES-like_sf"/>
</dbReference>
<comment type="cofactor">
    <cofactor evidence="1">
        <name>pantetheine 4'-phosphate</name>
        <dbReference type="ChEBI" id="CHEBI:47942"/>
    </cofactor>
</comment>
<feature type="region of interest" description="N-terminal hotdog fold" evidence="6">
    <location>
        <begin position="257"/>
        <end position="397"/>
    </location>
</feature>
<dbReference type="EMBL" id="GL870953">
    <property type="protein sequence ID" value="EGC39675.1"/>
    <property type="molecule type" value="Genomic_DNA"/>
</dbReference>
<dbReference type="InterPro" id="IPR016036">
    <property type="entry name" value="Malonyl_transacylase_ACP-bd"/>
</dbReference>
<evidence type="ECO:0000259" key="7">
    <source>
        <dbReference type="PROSITE" id="PS50075"/>
    </source>
</evidence>
<dbReference type="InterPro" id="IPR013154">
    <property type="entry name" value="ADH-like_N"/>
</dbReference>
<evidence type="ECO:0000313" key="9">
    <source>
        <dbReference type="EMBL" id="EGC39675.1"/>
    </source>
</evidence>
<dbReference type="InterPro" id="IPR042104">
    <property type="entry name" value="PKS_dehydratase_sf"/>
</dbReference>
<dbReference type="Gene3D" id="3.40.50.150">
    <property type="entry name" value="Vaccinia Virus protein VP39"/>
    <property type="match status" value="1"/>
</dbReference>
<dbReference type="InterPro" id="IPR020843">
    <property type="entry name" value="ER"/>
</dbReference>
<feature type="domain" description="Carrier" evidence="7">
    <location>
        <begin position="1490"/>
        <end position="1567"/>
    </location>
</feature>
<evidence type="ECO:0000256" key="6">
    <source>
        <dbReference type="PROSITE-ProRule" id="PRU01363"/>
    </source>
</evidence>
<dbReference type="InterPro" id="IPR057326">
    <property type="entry name" value="KR_dom"/>
</dbReference>
<dbReference type="Gene3D" id="3.40.50.720">
    <property type="entry name" value="NAD(P)-binding Rossmann-like Domain"/>
    <property type="match status" value="2"/>
</dbReference>
<proteinExistence type="predicted"/>
<feature type="domain" description="PKS/mFAS DH" evidence="8">
    <location>
        <begin position="257"/>
        <end position="571"/>
    </location>
</feature>
<reference evidence="10" key="1">
    <citation type="journal article" date="2011" name="Genome Biol.">
        <title>Comparative genomics of the social amoebae Dictyostelium discoideum and Dictyostelium purpureum.</title>
        <authorList>
            <consortium name="US DOE Joint Genome Institute (JGI-PGF)"/>
            <person name="Sucgang R."/>
            <person name="Kuo A."/>
            <person name="Tian X."/>
            <person name="Salerno W."/>
            <person name="Parikh A."/>
            <person name="Feasley C.L."/>
            <person name="Dalin E."/>
            <person name="Tu H."/>
            <person name="Huang E."/>
            <person name="Barry K."/>
            <person name="Lindquist E."/>
            <person name="Shapiro H."/>
            <person name="Bruce D."/>
            <person name="Schmutz J."/>
            <person name="Salamov A."/>
            <person name="Fey P."/>
            <person name="Gaudet P."/>
            <person name="Anjard C."/>
            <person name="Babu M.M."/>
            <person name="Basu S."/>
            <person name="Bushmanova Y."/>
            <person name="van der Wel H."/>
            <person name="Katoh-Kurasawa M."/>
            <person name="Dinh C."/>
            <person name="Coutinho P.M."/>
            <person name="Saito T."/>
            <person name="Elias M."/>
            <person name="Schaap P."/>
            <person name="Kay R.R."/>
            <person name="Henrissat B."/>
            <person name="Eichinger L."/>
            <person name="Rivero F."/>
            <person name="Putnam N.H."/>
            <person name="West C.M."/>
            <person name="Loomis W.F."/>
            <person name="Chisholm R.L."/>
            <person name="Shaulsky G."/>
            <person name="Strassmann J.E."/>
            <person name="Queller D.C."/>
            <person name="Kuspa A."/>
            <person name="Grigoriev I.V."/>
        </authorList>
    </citation>
    <scope>NUCLEOTIDE SEQUENCE [LARGE SCALE GENOMIC DNA]</scope>
    <source>
        <strain evidence="10">QSDP1</strain>
    </source>
</reference>
<dbReference type="InterPro" id="IPR013968">
    <property type="entry name" value="PKS_KR"/>
</dbReference>
<dbReference type="InterPro" id="IPR050444">
    <property type="entry name" value="Polyketide_Synthase"/>
</dbReference>
<dbReference type="SUPFAM" id="SSF51735">
    <property type="entry name" value="NAD(P)-binding Rossmann-fold domains"/>
    <property type="match status" value="2"/>
</dbReference>
<protein>
    <submittedName>
        <fullName evidence="9">Uncharacterized protein</fullName>
    </submittedName>
</protein>
<dbReference type="InterPro" id="IPR013217">
    <property type="entry name" value="Methyltransf_12"/>
</dbReference>
<dbReference type="Pfam" id="PF00698">
    <property type="entry name" value="Acyl_transf_1"/>
    <property type="match status" value="1"/>
</dbReference>
<dbReference type="InterPro" id="IPR029063">
    <property type="entry name" value="SAM-dependent_MTases_sf"/>
</dbReference>
<dbReference type="CDD" id="cd02440">
    <property type="entry name" value="AdoMet_MTases"/>
    <property type="match status" value="1"/>
</dbReference>
<dbReference type="InterPro" id="IPR049900">
    <property type="entry name" value="PKS_mFAS_DH"/>
</dbReference>
<dbReference type="Proteomes" id="UP000001064">
    <property type="component" value="Unassembled WGS sequence"/>
</dbReference>
<dbReference type="Gene3D" id="3.10.129.110">
    <property type="entry name" value="Polyketide synthase dehydratase"/>
    <property type="match status" value="1"/>
</dbReference>
<dbReference type="SUPFAM" id="SSF53335">
    <property type="entry name" value="S-adenosyl-L-methionine-dependent methyltransferases"/>
    <property type="match status" value="1"/>
</dbReference>
<dbReference type="PROSITE" id="PS50075">
    <property type="entry name" value="CARRIER"/>
    <property type="match status" value="1"/>
</dbReference>
<dbReference type="Pfam" id="PF08240">
    <property type="entry name" value="ADH_N"/>
    <property type="match status" value="1"/>
</dbReference>
<feature type="active site" description="Proton acceptor; for dehydratase activity" evidence="6">
    <location>
        <position position="290"/>
    </location>
</feature>
<dbReference type="SUPFAM" id="SSF52151">
    <property type="entry name" value="FabD/lysophospholipase-like"/>
    <property type="match status" value="1"/>
</dbReference>
<keyword evidence="2" id="KW-0596">Phosphopantetheine</keyword>
<sequence length="1576" mass="179809">MSNIKKNPITVFIFCGHGAQWNGQGLQLYNNEPTYKNLMDMLDKKFYEYFGYSILKKLRSIPDNDLISIQDPILAQPATCMLQVSLFELYKEWGISPSFIIGHSLGEISAAYCSGMIDIDTFCYLVYNRSVAQSKTNGSGKMLSTLISEEDYKDNYLSKFPNIEVACYNSPSSVVLAGNEENLKEISKDLKKRNIHSAFLGSLSSFHTSSQLKIKDQILSLSFKSKEPLIPIFSTVTTQLFTKETPYTPQYLFDNIHKPVKYSQTIINLYKHIENNDLGNEIAFVELAPHSTLAFYLKQMMPSTCDQINSNYFNTNLISIHSPLNKKKPNDNLGFMETISKLYCDSNYIINFKYQFKNKSLKPLSGFKNQLLPKYQFEVKSPLKSYTTLIDIKKQPFQFLKGHQVLETKLDIHDIIKNHCNLAKLNKTELYSNIKLKTGLNYSGAFQGVSEFYIGEKCSMAVIPLGLSQSIDSKSFFNTALLDTCLHGFIGLIEETSNIVFDSVENMIYYASNIPSAERKSQHENLYVYTLIKSRKGNNFYGSIKVLLSDGTILWDMKNACCASLSLVKDVLTLEYPSDLVFSRYLQSKDSPFETPNSFNNLYEEFEIKDIIDLEYPNCSLTKKVLDSIYQLINESDSYEIDIELTWTDISPSIIEEAKEKLSNFKDKRVEIIFNHLDLNEELIGKQSIKPSYYDMVIMSNVLNIVSDVKFSLNEIYKVLAPKGYLLFIELPYKSIIFDCIFGVFDPWWQNFKDHNIRKDRACLDQKTWNKVLGEFDATTTNYLASSVVGANTYYYEFPLLNTFSIDFDKVSINNMNLHKIITPLINPKINNQREYMVRNNIVYYERFKKESLSSLKKDFKSNSYNNINNDEVFLHLDFNLEYILRSKKTQLKPNEIEVKVESFGINYKDFLVHNGLLPSEMMNQFGNSNDPELGCEFSGVIKKIGENVTKYKIGDNVFGAYFNSSASHIIVDENYICHKPSNITHTQAASLPIVYGTSYHSIYNIGNLQQDETILIHSASGGIGLSSLNILKWKDHKGLIFVTVGSTEKEKYLKEKFGSFISGIYSSRNKDFVNNIKERVKELSFNEKEGVDLILNTLDSNEYMGSNFKALDIGGRIVDLSITHLNQNDFMLNNHFKFNFAYSNVEFVFIRKQIVKKLLNIIAKGISNNSLETIPITEFSSENIKEAIEYINKRKHIGKIVVNNDINILERMISQQKNENSLVLKSDYHIKPSNVGKTVLITGQAGIVLELFKWFLKYSISIENVIILSRSSLRWELEYLINKFKNIKFHYKITDVSDPVSVDNSLEQVFSENPTITNVDTILHFVYQHATCREDEIDMNNLNISHGAKTMGAINLHNQSIKPSSVTAVIGSYNQCSYVCANKVLDGLASYRRSIGLPCTASNWGAFGGAGVVARNDTIWTFVEDQGLNAIPTSHALGALDLLIQNQHLSNNLIISNFNFKTFKELNQIHHDKFDFLLNQINNSNDLKLSQADIGDAFLEKISESLSIDKQKLDLETQLGSFGIDSLVLVQLKNWVDKEVTPNIINTQQLSNNKISVTINVIKKEFEKKKNDKKK</sequence>